<dbReference type="Proteomes" id="UP000515126">
    <property type="component" value="Chromosome 1"/>
</dbReference>
<dbReference type="KEGG" id="mcal:110305147"/>
<dbReference type="GeneID" id="110305147"/>
<dbReference type="AlphaFoldDB" id="A0A6P7R3Q8"/>
<accession>A0A6P7R3Q8</accession>
<name>A0A6P7R3Q8_MUSCR</name>
<dbReference type="RefSeq" id="XP_029331520.1">
    <property type="nucleotide sequence ID" value="XM_029475660.1"/>
</dbReference>
<organism evidence="1 2">
    <name type="scientific">Mus caroli</name>
    <name type="common">Ryukyu mouse</name>
    <name type="synonym">Ricefield mouse</name>
    <dbReference type="NCBI Taxonomy" id="10089"/>
    <lineage>
        <taxon>Eukaryota</taxon>
        <taxon>Metazoa</taxon>
        <taxon>Chordata</taxon>
        <taxon>Craniata</taxon>
        <taxon>Vertebrata</taxon>
        <taxon>Euteleostomi</taxon>
        <taxon>Mammalia</taxon>
        <taxon>Eutheria</taxon>
        <taxon>Euarchontoglires</taxon>
        <taxon>Glires</taxon>
        <taxon>Rodentia</taxon>
        <taxon>Myomorpha</taxon>
        <taxon>Muroidea</taxon>
        <taxon>Muridae</taxon>
        <taxon>Murinae</taxon>
        <taxon>Mus</taxon>
        <taxon>Mus</taxon>
    </lineage>
</organism>
<evidence type="ECO:0000313" key="1">
    <source>
        <dbReference type="Proteomes" id="UP000515126"/>
    </source>
</evidence>
<protein>
    <submittedName>
        <fullName evidence="2">Uncharacterized protein LOC110305147</fullName>
    </submittedName>
</protein>
<keyword evidence="1" id="KW-1185">Reference proteome</keyword>
<evidence type="ECO:0000313" key="2">
    <source>
        <dbReference type="RefSeq" id="XP_029331520.1"/>
    </source>
</evidence>
<proteinExistence type="predicted"/>
<gene>
    <name evidence="2" type="primary">LOC110305147</name>
</gene>
<reference evidence="2" key="1">
    <citation type="submission" date="2025-08" db="UniProtKB">
        <authorList>
            <consortium name="RefSeq"/>
        </authorList>
    </citation>
    <scope>IDENTIFICATION</scope>
</reference>
<sequence length="156" mass="17535">MAAELAGRSAEFLQPQRQAFTHANERRRKPGSCPWLPQVVPRELHRPLHPSRRPVVRCVCAQSGSLWGLRFPPSPTSSGGLEAQECHSFPSRDLRVHICTGGIRLKSFMELPSRFWSHRSPGHSPFPGTDAELHFIGMLSVHSIALRCIHRYVNVS</sequence>